<dbReference type="InterPro" id="IPR016024">
    <property type="entry name" value="ARM-type_fold"/>
</dbReference>
<dbReference type="SMART" id="SM00185">
    <property type="entry name" value="ARM"/>
    <property type="match status" value="3"/>
</dbReference>
<dbReference type="Gene3D" id="1.25.10.10">
    <property type="entry name" value="Leucine-rich Repeat Variant"/>
    <property type="match status" value="1"/>
</dbReference>
<comment type="caution">
    <text evidence="5">The sequence shown here is derived from an EMBL/GenBank/DDBJ whole genome shotgun (WGS) entry which is preliminary data.</text>
</comment>
<dbReference type="PANTHER" id="PTHR23316">
    <property type="entry name" value="IMPORTIN ALPHA"/>
    <property type="match status" value="1"/>
</dbReference>
<dbReference type="EMBL" id="LDAU01000122">
    <property type="protein sequence ID" value="KRX04030.1"/>
    <property type="molecule type" value="Genomic_DNA"/>
</dbReference>
<dbReference type="InterPro" id="IPR011989">
    <property type="entry name" value="ARM-like"/>
</dbReference>
<comment type="similarity">
    <text evidence="1">Belongs to the importin alpha family.</text>
</comment>
<name>A0A0V0QP17_PSEPJ</name>
<feature type="compositionally biased region" description="Polar residues" evidence="4">
    <location>
        <begin position="464"/>
        <end position="475"/>
    </location>
</feature>
<evidence type="ECO:0000256" key="2">
    <source>
        <dbReference type="ARBA" id="ARBA00022448"/>
    </source>
</evidence>
<evidence type="ECO:0000313" key="6">
    <source>
        <dbReference type="Proteomes" id="UP000054937"/>
    </source>
</evidence>
<gene>
    <name evidence="5" type="ORF">PPERSA_12477</name>
</gene>
<evidence type="ECO:0000313" key="5">
    <source>
        <dbReference type="EMBL" id="KRX04030.1"/>
    </source>
</evidence>
<evidence type="ECO:0000256" key="3">
    <source>
        <dbReference type="ARBA" id="ARBA00022927"/>
    </source>
</evidence>
<dbReference type="InParanoid" id="A0A0V0QP17"/>
<dbReference type="Proteomes" id="UP000054937">
    <property type="component" value="Unassembled WGS sequence"/>
</dbReference>
<protein>
    <submittedName>
        <fullName evidence="5">Armadillo-type fold</fullName>
    </submittedName>
</protein>
<dbReference type="AlphaFoldDB" id="A0A0V0QP17"/>
<feature type="region of interest" description="Disordered" evidence="4">
    <location>
        <begin position="452"/>
        <end position="489"/>
    </location>
</feature>
<feature type="compositionally biased region" description="Acidic residues" evidence="4">
    <location>
        <begin position="452"/>
        <end position="463"/>
    </location>
</feature>
<evidence type="ECO:0000256" key="4">
    <source>
        <dbReference type="SAM" id="MobiDB-lite"/>
    </source>
</evidence>
<accession>A0A0V0QP17</accession>
<reference evidence="5 6" key="1">
    <citation type="journal article" date="2015" name="Sci. Rep.">
        <title>Genome of the facultative scuticociliatosis pathogen Pseudocohnilembus persalinus provides insight into its virulence through horizontal gene transfer.</title>
        <authorList>
            <person name="Xiong J."/>
            <person name="Wang G."/>
            <person name="Cheng J."/>
            <person name="Tian M."/>
            <person name="Pan X."/>
            <person name="Warren A."/>
            <person name="Jiang C."/>
            <person name="Yuan D."/>
            <person name="Miao W."/>
        </authorList>
    </citation>
    <scope>NUCLEOTIDE SEQUENCE [LARGE SCALE GENOMIC DNA]</scope>
    <source>
        <strain evidence="5">36N120E</strain>
    </source>
</reference>
<dbReference type="InterPro" id="IPR000225">
    <property type="entry name" value="Armadillo"/>
</dbReference>
<organism evidence="5 6">
    <name type="scientific">Pseudocohnilembus persalinus</name>
    <name type="common">Ciliate</name>
    <dbReference type="NCBI Taxonomy" id="266149"/>
    <lineage>
        <taxon>Eukaryota</taxon>
        <taxon>Sar</taxon>
        <taxon>Alveolata</taxon>
        <taxon>Ciliophora</taxon>
        <taxon>Intramacronucleata</taxon>
        <taxon>Oligohymenophorea</taxon>
        <taxon>Scuticociliatia</taxon>
        <taxon>Philasterida</taxon>
        <taxon>Pseudocohnilembidae</taxon>
        <taxon>Pseudocohnilembus</taxon>
    </lineage>
</organism>
<dbReference type="GO" id="GO:0015031">
    <property type="term" value="P:protein transport"/>
    <property type="evidence" value="ECO:0007669"/>
    <property type="project" value="UniProtKB-KW"/>
</dbReference>
<keyword evidence="3" id="KW-0653">Protein transport</keyword>
<keyword evidence="2" id="KW-0813">Transport</keyword>
<sequence length="489" mass="57187">MGMMRVLNQNNLEKIEQILQTSNDPVEIISNIVELRRMLQNEITDINEIDLSIVKNLINYMGNRQYPRLQAEVTSILSNISSGNNYNCDSIINQGGVEKMLLEIQHNSEINFRINILWTLANLSADKASTRDFIVKQGAIKILSQLSNNFDPTPKYSNVSAIVPYINNMLNTIFHHSNNNNNQDNIKNMNNFNNFDFDYHLQQNMKLLKQISQFQFSNLRDQKDFVLTGIIDTIYQYFITEKFSQYQIDIIIIIGNLLFDFEREYFLKIVSLFIDQICPLMIQGKTNRIRANAIWVMNNIALNKQQNIIEYFKQQNFQQFLPLLQNFESESSPNVQKEIIILTNTIIKQSCAQIFEILLKNQLIEVLAEGLKIDNQECILYATKCVKAMLQKCLQNKKINLYQRQNNYLIKKIEDQGIDTILYDLQQNPSDEIYQTSQFIIENYLYDENDVQSENSEDEEFDLNDQNGNKTNNYLQKAGSKMQEEDEEH</sequence>
<keyword evidence="6" id="KW-1185">Reference proteome</keyword>
<dbReference type="SUPFAM" id="SSF48371">
    <property type="entry name" value="ARM repeat"/>
    <property type="match status" value="1"/>
</dbReference>
<evidence type="ECO:0000256" key="1">
    <source>
        <dbReference type="ARBA" id="ARBA00010394"/>
    </source>
</evidence>
<proteinExistence type="inferred from homology"/>